<keyword evidence="5" id="KW-1185">Reference proteome</keyword>
<dbReference type="PROSITE" id="PS50222">
    <property type="entry name" value="EF_HAND_2"/>
    <property type="match status" value="2"/>
</dbReference>
<name>A0A8K0E278_9ROSA</name>
<dbReference type="GO" id="GO:0005509">
    <property type="term" value="F:calcium ion binding"/>
    <property type="evidence" value="ECO:0007669"/>
    <property type="project" value="InterPro"/>
</dbReference>
<dbReference type="InterPro" id="IPR002048">
    <property type="entry name" value="EF_hand_dom"/>
</dbReference>
<dbReference type="Gene3D" id="1.10.238.10">
    <property type="entry name" value="EF-hand"/>
    <property type="match status" value="1"/>
</dbReference>
<dbReference type="OrthoDB" id="186625at2759"/>
<feature type="region of interest" description="Disordered" evidence="2">
    <location>
        <begin position="1"/>
        <end position="45"/>
    </location>
</feature>
<evidence type="ECO:0000313" key="4">
    <source>
        <dbReference type="EMBL" id="KAF3439418.1"/>
    </source>
</evidence>
<dbReference type="EMBL" id="VOIH02000008">
    <property type="protein sequence ID" value="KAF3439418.1"/>
    <property type="molecule type" value="Genomic_DNA"/>
</dbReference>
<feature type="domain" description="EF-hand" evidence="3">
    <location>
        <begin position="66"/>
        <end position="101"/>
    </location>
</feature>
<keyword evidence="1" id="KW-0106">Calcium</keyword>
<dbReference type="AlphaFoldDB" id="A0A8K0E278"/>
<organism evidence="4 5">
    <name type="scientific">Rhamnella rubrinervis</name>
    <dbReference type="NCBI Taxonomy" id="2594499"/>
    <lineage>
        <taxon>Eukaryota</taxon>
        <taxon>Viridiplantae</taxon>
        <taxon>Streptophyta</taxon>
        <taxon>Embryophyta</taxon>
        <taxon>Tracheophyta</taxon>
        <taxon>Spermatophyta</taxon>
        <taxon>Magnoliopsida</taxon>
        <taxon>eudicotyledons</taxon>
        <taxon>Gunneridae</taxon>
        <taxon>Pentapetalae</taxon>
        <taxon>rosids</taxon>
        <taxon>fabids</taxon>
        <taxon>Rosales</taxon>
        <taxon>Rhamnaceae</taxon>
        <taxon>rhamnoid group</taxon>
        <taxon>Rhamneae</taxon>
        <taxon>Rhamnella</taxon>
    </lineage>
</organism>
<dbReference type="Proteomes" id="UP000796880">
    <property type="component" value="Unassembled WGS sequence"/>
</dbReference>
<protein>
    <recommendedName>
        <fullName evidence="3">EF-hand domain-containing protein</fullName>
    </recommendedName>
</protein>
<accession>A0A8K0E278</accession>
<dbReference type="SMART" id="SM00054">
    <property type="entry name" value="EFh"/>
    <property type="match status" value="2"/>
</dbReference>
<dbReference type="PANTHER" id="PTHR46824">
    <property type="entry name" value="CALCIUM-BINDING PROTEIN CML48-RELATED"/>
    <property type="match status" value="1"/>
</dbReference>
<evidence type="ECO:0000256" key="2">
    <source>
        <dbReference type="SAM" id="MobiDB-lite"/>
    </source>
</evidence>
<feature type="domain" description="EF-hand" evidence="3">
    <location>
        <begin position="133"/>
        <end position="168"/>
    </location>
</feature>
<comment type="caution">
    <text evidence="4">The sequence shown here is derived from an EMBL/GenBank/DDBJ whole genome shotgun (WGS) entry which is preliminary data.</text>
</comment>
<dbReference type="Pfam" id="PF13405">
    <property type="entry name" value="EF-hand_6"/>
    <property type="match status" value="2"/>
</dbReference>
<reference evidence="4" key="1">
    <citation type="submission" date="2020-03" db="EMBL/GenBank/DDBJ databases">
        <title>A high-quality chromosome-level genome assembly of a woody plant with both climbing and erect habits, Rhamnella rubrinervis.</title>
        <authorList>
            <person name="Lu Z."/>
            <person name="Yang Y."/>
            <person name="Zhu X."/>
            <person name="Sun Y."/>
        </authorList>
    </citation>
    <scope>NUCLEOTIDE SEQUENCE</scope>
    <source>
        <strain evidence="4">BYM</strain>
        <tissue evidence="4">Leaf</tissue>
    </source>
</reference>
<sequence>MASFGRYGSQSYAPSAPSLPEEQSYGSGIPPPPATANSYAHQPHSHGHGIGYGQDCSYERSGFSPGTHPDVIRSFQMADSDRSGFIDENELQQALSSGYQRFSLGTIRLLMFLFKNPNEHFRIGPKEFAALWGCLGQWRAIFERFDKDRSGKISLTELRDALYSIGYVIPQPVLQLLISKYDNGGGQRDELNFDSFLECGMIVKGLTEKFKEKDPRYAGTATLSYDTFMSMVIPFIVSYN</sequence>
<evidence type="ECO:0000256" key="1">
    <source>
        <dbReference type="ARBA" id="ARBA00022837"/>
    </source>
</evidence>
<dbReference type="PROSITE" id="PS00018">
    <property type="entry name" value="EF_HAND_1"/>
    <property type="match status" value="2"/>
</dbReference>
<dbReference type="InterPro" id="IPR044590">
    <property type="entry name" value="CML48/49/50"/>
</dbReference>
<dbReference type="CDD" id="cd16180">
    <property type="entry name" value="EFh_PEF_Group_I"/>
    <property type="match status" value="1"/>
</dbReference>
<dbReference type="InterPro" id="IPR011992">
    <property type="entry name" value="EF-hand-dom_pair"/>
</dbReference>
<dbReference type="SUPFAM" id="SSF47473">
    <property type="entry name" value="EF-hand"/>
    <property type="match status" value="1"/>
</dbReference>
<proteinExistence type="predicted"/>
<dbReference type="InterPro" id="IPR018247">
    <property type="entry name" value="EF_Hand_1_Ca_BS"/>
</dbReference>
<evidence type="ECO:0000313" key="5">
    <source>
        <dbReference type="Proteomes" id="UP000796880"/>
    </source>
</evidence>
<dbReference type="PANTHER" id="PTHR46824:SF2">
    <property type="entry name" value="CALCIUM-BINDING PROTEIN CML48-RELATED"/>
    <property type="match status" value="1"/>
</dbReference>
<evidence type="ECO:0000259" key="3">
    <source>
        <dbReference type="PROSITE" id="PS50222"/>
    </source>
</evidence>
<gene>
    <name evidence="4" type="ORF">FNV43_RR17696</name>
</gene>